<sequence length="285" mass="32535">MKSLFQELPDNSEFMQGDLITNYADSSEEKKFGMILNADCDIAQRKFGNNFSWIEIIPAIDYLNSIWSEEQCNSVLESKRVVQAISAINQYLQKKDKNFLPLTVMGLCEWLGEYQDSSEFFTAIGKTASGEEKISLELIRLASNTNCNEMTSSDRLRKIWKLLDKKPTEINESLKKALTKNDGFPDFFLLPELKNYEGKGFVALLRVINSTPKSNLFKSSVEARINSSESYCFYRFSRLSDGIRFHIVQKMAFLFSRIGAHPHFEDKCTISAELVSKIYVGGVEK</sequence>
<keyword evidence="2" id="KW-1185">Reference proteome</keyword>
<evidence type="ECO:0000313" key="1">
    <source>
        <dbReference type="EMBL" id="MEB4589693.1"/>
    </source>
</evidence>
<evidence type="ECO:0000313" key="2">
    <source>
        <dbReference type="Proteomes" id="UP001308005"/>
    </source>
</evidence>
<proteinExistence type="predicted"/>
<dbReference type="Proteomes" id="UP001308005">
    <property type="component" value="Unassembled WGS sequence"/>
</dbReference>
<organism evidence="1 2">
    <name type="scientific">Candidatus Thiothrix phosphatis</name>
    <dbReference type="NCBI Taxonomy" id="3112415"/>
    <lineage>
        <taxon>Bacteria</taxon>
        <taxon>Pseudomonadati</taxon>
        <taxon>Pseudomonadota</taxon>
        <taxon>Gammaproteobacteria</taxon>
        <taxon>Thiotrichales</taxon>
        <taxon>Thiotrichaceae</taxon>
        <taxon>Thiothrix</taxon>
    </lineage>
</organism>
<protein>
    <submittedName>
        <fullName evidence="1">Uncharacterized protein</fullName>
    </submittedName>
</protein>
<comment type="caution">
    <text evidence="1">The sequence shown here is derived from an EMBL/GenBank/DDBJ whole genome shotgun (WGS) entry which is preliminary data.</text>
</comment>
<accession>A0ABU6CS84</accession>
<gene>
    <name evidence="1" type="ORF">VSS37_01750</name>
</gene>
<reference evidence="2" key="1">
    <citation type="submission" date="2023-07" db="EMBL/GenBank/DDBJ databases">
        <title>The carbon used by Thiothrix.</title>
        <authorList>
            <person name="Chen L."/>
        </authorList>
    </citation>
    <scope>NUCLEOTIDE SEQUENCE [LARGE SCALE GENOMIC DNA]</scope>
</reference>
<name>A0ABU6CS84_9GAMM</name>
<dbReference type="RefSeq" id="WP_324692890.1">
    <property type="nucleotide sequence ID" value="NZ_JAYMYJ010000013.1"/>
</dbReference>
<dbReference type="EMBL" id="JAYMYJ010000013">
    <property type="protein sequence ID" value="MEB4589693.1"/>
    <property type="molecule type" value="Genomic_DNA"/>
</dbReference>